<reference evidence="4 5" key="1">
    <citation type="submission" date="2010-10" db="EMBL/GenBank/DDBJ databases">
        <title>Complete sequence of Frankia sp. EuI1c.</title>
        <authorList>
            <consortium name="US DOE Joint Genome Institute"/>
            <person name="Lucas S."/>
            <person name="Copeland A."/>
            <person name="Lapidus A."/>
            <person name="Cheng J.-F."/>
            <person name="Bruce D."/>
            <person name="Goodwin L."/>
            <person name="Pitluck S."/>
            <person name="Chertkov O."/>
            <person name="Detter J.C."/>
            <person name="Han C."/>
            <person name="Tapia R."/>
            <person name="Land M."/>
            <person name="Hauser L."/>
            <person name="Jeffries C."/>
            <person name="Kyrpides N."/>
            <person name="Ivanova N."/>
            <person name="Mikhailova N."/>
            <person name="Beauchemin N."/>
            <person name="Sen A."/>
            <person name="Sur S.A."/>
            <person name="Gtari M."/>
            <person name="Wall L."/>
            <person name="Tisa L."/>
            <person name="Woyke T."/>
        </authorList>
    </citation>
    <scope>NUCLEOTIDE SEQUENCE [LARGE SCALE GENOMIC DNA]</scope>
    <source>
        <strain evidence="5">DSM 45817 / CECT 9037 / EuI1c</strain>
    </source>
</reference>
<protein>
    <submittedName>
        <fullName evidence="4">Shikimate dehydrogenase substrate binding domain protein</fullName>
    </submittedName>
</protein>
<dbReference type="PANTHER" id="PTHR21089:SF1">
    <property type="entry name" value="BIFUNCTIONAL 3-DEHYDROQUINATE DEHYDRATASE_SHIKIMATE DEHYDROGENASE, CHLOROPLASTIC"/>
    <property type="match status" value="1"/>
</dbReference>
<dbReference type="Gene3D" id="3.40.50.10860">
    <property type="entry name" value="Leucine Dehydrogenase, chain A, domain 1"/>
    <property type="match status" value="1"/>
</dbReference>
<proteinExistence type="predicted"/>
<dbReference type="SUPFAM" id="SSF53223">
    <property type="entry name" value="Aminoacid dehydrogenase-like, N-terminal domain"/>
    <property type="match status" value="1"/>
</dbReference>
<dbReference type="RefSeq" id="WP_013422843.1">
    <property type="nucleotide sequence ID" value="NC_014666.1"/>
</dbReference>
<gene>
    <name evidence="4" type="ordered locus">FraEuI1c_1667</name>
</gene>
<evidence type="ECO:0000259" key="3">
    <source>
        <dbReference type="Pfam" id="PF08501"/>
    </source>
</evidence>
<dbReference type="AlphaFoldDB" id="E3J8Z1"/>
<accession>E3J8Z1</accession>
<dbReference type="KEGG" id="fri:FraEuI1c_1667"/>
<dbReference type="Gene3D" id="3.40.50.720">
    <property type="entry name" value="NAD(P)-binding Rossmann-like Domain"/>
    <property type="match status" value="1"/>
</dbReference>
<dbReference type="STRING" id="298654.FraEuI1c_1667"/>
<dbReference type="InterPro" id="IPR036291">
    <property type="entry name" value="NAD(P)-bd_dom_sf"/>
</dbReference>
<dbReference type="Pfam" id="PF08501">
    <property type="entry name" value="Shikimate_dh_N"/>
    <property type="match status" value="1"/>
</dbReference>
<dbReference type="EMBL" id="CP002299">
    <property type="protein sequence ID" value="ADP79724.1"/>
    <property type="molecule type" value="Genomic_DNA"/>
</dbReference>
<evidence type="ECO:0000256" key="1">
    <source>
        <dbReference type="ARBA" id="ARBA00004871"/>
    </source>
</evidence>
<dbReference type="GO" id="GO:0004764">
    <property type="term" value="F:shikimate 3-dehydrogenase (NADP+) activity"/>
    <property type="evidence" value="ECO:0007669"/>
    <property type="project" value="InterPro"/>
</dbReference>
<dbReference type="InParanoid" id="E3J8Z1"/>
<dbReference type="InterPro" id="IPR022893">
    <property type="entry name" value="Shikimate_DH_fam"/>
</dbReference>
<organism evidence="4 5">
    <name type="scientific">Pseudofrankia inefficax (strain DSM 45817 / CECT 9037 / DDB 130130 / EuI1c)</name>
    <name type="common">Frankia inefficax</name>
    <dbReference type="NCBI Taxonomy" id="298654"/>
    <lineage>
        <taxon>Bacteria</taxon>
        <taxon>Bacillati</taxon>
        <taxon>Actinomycetota</taxon>
        <taxon>Actinomycetes</taxon>
        <taxon>Frankiales</taxon>
        <taxon>Frankiaceae</taxon>
        <taxon>Pseudofrankia</taxon>
    </lineage>
</organism>
<sequence>MLGSPIGHSLSPVLHRAAYQALGLDDWSYTAIETDEAGLPGVLDEVRSRAGWAGLSLTMPLKTAAVPLVDRLDASVEAVGALNTIVVEPDGSLAGYNTDIAGIRYAVRQVLGAARPGGHEALPAALAPAPPAGGSAPPLAVPPVRPLLLGAGGTARAAVAALAAVGVRRVGVVARRAAAVVPLTEIGARLGIEVVALPWETIAGGLPRGVDLVVATTPAGVTDQLAEWAWPAGCPLVELLYHPWPTALAVTAYRAGARVGGGMAVLAAQAAEQVTLFTGRPVRVEVLLTAGTQALTRRAAVDAFSPAKS</sequence>
<dbReference type="GO" id="GO:0009073">
    <property type="term" value="P:aromatic amino acid family biosynthetic process"/>
    <property type="evidence" value="ECO:0007669"/>
    <property type="project" value="UniProtKB-KW"/>
</dbReference>
<dbReference type="GO" id="GO:0019632">
    <property type="term" value="P:shikimate metabolic process"/>
    <property type="evidence" value="ECO:0007669"/>
    <property type="project" value="TreeGrafter"/>
</dbReference>
<keyword evidence="2" id="KW-0028">Amino-acid biosynthesis</keyword>
<feature type="domain" description="Shikimate dehydrogenase substrate binding N-terminal" evidence="3">
    <location>
        <begin position="2"/>
        <end position="85"/>
    </location>
</feature>
<dbReference type="SUPFAM" id="SSF51735">
    <property type="entry name" value="NAD(P)-binding Rossmann-fold domains"/>
    <property type="match status" value="1"/>
</dbReference>
<name>E3J8Z1_PSEI1</name>
<dbReference type="Proteomes" id="UP000002484">
    <property type="component" value="Chromosome"/>
</dbReference>
<dbReference type="GO" id="GO:0009423">
    <property type="term" value="P:chorismate biosynthetic process"/>
    <property type="evidence" value="ECO:0007669"/>
    <property type="project" value="TreeGrafter"/>
</dbReference>
<dbReference type="FunCoup" id="E3J8Z1">
    <property type="interactions" value="40"/>
</dbReference>
<dbReference type="eggNOG" id="COG0169">
    <property type="taxonomic scope" value="Bacteria"/>
</dbReference>
<keyword evidence="5" id="KW-1185">Reference proteome</keyword>
<dbReference type="HOGENOM" id="CLU_044063_0_0_11"/>
<evidence type="ECO:0000313" key="5">
    <source>
        <dbReference type="Proteomes" id="UP000002484"/>
    </source>
</evidence>
<dbReference type="GO" id="GO:0005829">
    <property type="term" value="C:cytosol"/>
    <property type="evidence" value="ECO:0007669"/>
    <property type="project" value="TreeGrafter"/>
</dbReference>
<dbReference type="PANTHER" id="PTHR21089">
    <property type="entry name" value="SHIKIMATE DEHYDROGENASE"/>
    <property type="match status" value="1"/>
</dbReference>
<evidence type="ECO:0000256" key="2">
    <source>
        <dbReference type="ARBA" id="ARBA00023141"/>
    </source>
</evidence>
<keyword evidence="2" id="KW-0057">Aromatic amino acid biosynthesis</keyword>
<comment type="pathway">
    <text evidence="1">Metabolic intermediate biosynthesis; chorismate biosynthesis; chorismate from D-erythrose 4-phosphate and phosphoenolpyruvate: step 4/7.</text>
</comment>
<dbReference type="InterPro" id="IPR046346">
    <property type="entry name" value="Aminoacid_DH-like_N_sf"/>
</dbReference>
<dbReference type="OrthoDB" id="9776868at2"/>
<dbReference type="InterPro" id="IPR013708">
    <property type="entry name" value="Shikimate_DH-bd_N"/>
</dbReference>
<evidence type="ECO:0000313" key="4">
    <source>
        <dbReference type="EMBL" id="ADP79724.1"/>
    </source>
</evidence>
<dbReference type="GO" id="GO:0050661">
    <property type="term" value="F:NADP binding"/>
    <property type="evidence" value="ECO:0007669"/>
    <property type="project" value="TreeGrafter"/>
</dbReference>